<dbReference type="Gramene" id="Manes.05G042600.5.v8.1">
    <property type="protein sequence ID" value="Manes.05G042600.5.v8.1.CDS"/>
    <property type="gene ID" value="Manes.05G042600.v8.1"/>
</dbReference>
<evidence type="ECO:0000256" key="5">
    <source>
        <dbReference type="RuleBase" id="RU003719"/>
    </source>
</evidence>
<name>A0A2C9VT46_MANES</name>
<dbReference type="InterPro" id="IPR050223">
    <property type="entry name" value="D-isomer_2-hydroxyacid_DH"/>
</dbReference>
<dbReference type="PANTHER" id="PTHR10996:SF179">
    <property type="entry name" value="D-ISOMER SPECIFIC 2-HYDROXYACID DEHYDROGENASE FAMILY PROTEIN-RELATED"/>
    <property type="match status" value="1"/>
</dbReference>
<dbReference type="GO" id="GO:0051287">
    <property type="term" value="F:NAD binding"/>
    <property type="evidence" value="ECO:0007669"/>
    <property type="project" value="InterPro"/>
</dbReference>
<dbReference type="CDD" id="cd12156">
    <property type="entry name" value="HPPR"/>
    <property type="match status" value="1"/>
</dbReference>
<gene>
    <name evidence="8" type="ORF">MANES_05G042600v8</name>
</gene>
<evidence type="ECO:0000256" key="4">
    <source>
        <dbReference type="ARBA" id="ARBA00066661"/>
    </source>
</evidence>
<comment type="similarity">
    <text evidence="5">Belongs to the D-isomer specific 2-hydroxyacid dehydrogenase family.</text>
</comment>
<dbReference type="InterPro" id="IPR006139">
    <property type="entry name" value="D-isomer_2_OHA_DH_cat_dom"/>
</dbReference>
<evidence type="ECO:0000259" key="7">
    <source>
        <dbReference type="Pfam" id="PF02826"/>
    </source>
</evidence>
<dbReference type="OMA" id="QITPHNA"/>
<dbReference type="GO" id="GO:0009853">
    <property type="term" value="P:photorespiration"/>
    <property type="evidence" value="ECO:0007669"/>
    <property type="project" value="UniProtKB-ARBA"/>
</dbReference>
<dbReference type="Gramene" id="Manes.05G042600.2.v8.1">
    <property type="protein sequence ID" value="Manes.05G042600.2.v8.1.CDS"/>
    <property type="gene ID" value="Manes.05G042600.v8.1"/>
</dbReference>
<accession>A0A2C9VT46</accession>
<dbReference type="GO" id="GO:0016618">
    <property type="term" value="F:hydroxypyruvate reductase [NAD(P)H] activity"/>
    <property type="evidence" value="ECO:0000318"/>
    <property type="project" value="GO_Central"/>
</dbReference>
<dbReference type="InterPro" id="IPR036291">
    <property type="entry name" value="NAD(P)-bd_dom_sf"/>
</dbReference>
<evidence type="ECO:0000256" key="3">
    <source>
        <dbReference type="ARBA" id="ARBA00023027"/>
    </source>
</evidence>
<dbReference type="GO" id="GO:0005829">
    <property type="term" value="C:cytosol"/>
    <property type="evidence" value="ECO:0000318"/>
    <property type="project" value="GO_Central"/>
</dbReference>
<evidence type="ECO:0000313" key="8">
    <source>
        <dbReference type="EMBL" id="OAY49271.1"/>
    </source>
</evidence>
<keyword evidence="1" id="KW-0521">NADP</keyword>
<feature type="domain" description="D-isomer specific 2-hydroxyacid dehydrogenase catalytic" evidence="6">
    <location>
        <begin position="58"/>
        <end position="330"/>
    </location>
</feature>
<dbReference type="SUPFAM" id="SSF52283">
    <property type="entry name" value="Formate/glycerate dehydrogenase catalytic domain-like"/>
    <property type="match status" value="1"/>
</dbReference>
<evidence type="ECO:0000256" key="2">
    <source>
        <dbReference type="ARBA" id="ARBA00023002"/>
    </source>
</evidence>
<dbReference type="SUPFAM" id="SSF51735">
    <property type="entry name" value="NAD(P)-binding Rossmann-fold domains"/>
    <property type="match status" value="1"/>
</dbReference>
<reference evidence="9" key="1">
    <citation type="journal article" date="2016" name="Nat. Biotechnol.">
        <title>Sequencing wild and cultivated cassava and related species reveals extensive interspecific hybridization and genetic diversity.</title>
        <authorList>
            <person name="Bredeson J.V."/>
            <person name="Lyons J.B."/>
            <person name="Prochnik S.E."/>
            <person name="Wu G.A."/>
            <person name="Ha C.M."/>
            <person name="Edsinger-Gonzales E."/>
            <person name="Grimwood J."/>
            <person name="Schmutz J."/>
            <person name="Rabbi I.Y."/>
            <person name="Egesi C."/>
            <person name="Nauluvula P."/>
            <person name="Lebot V."/>
            <person name="Ndunguru J."/>
            <person name="Mkamilo G."/>
            <person name="Bart R.S."/>
            <person name="Setter T.L."/>
            <person name="Gleadow R.M."/>
            <person name="Kulakow P."/>
            <person name="Ferguson M.E."/>
            <person name="Rounsley S."/>
            <person name="Rokhsar D.S."/>
        </authorList>
    </citation>
    <scope>NUCLEOTIDE SEQUENCE [LARGE SCALE GENOMIC DNA]</scope>
    <source>
        <strain evidence="9">cv. AM560-2</strain>
    </source>
</reference>
<evidence type="ECO:0000313" key="9">
    <source>
        <dbReference type="Proteomes" id="UP000091857"/>
    </source>
</evidence>
<evidence type="ECO:0000259" key="6">
    <source>
        <dbReference type="Pfam" id="PF00389"/>
    </source>
</evidence>
<feature type="domain" description="D-isomer specific 2-hydroxyacid dehydrogenase NAD-binding" evidence="7">
    <location>
        <begin position="128"/>
        <end position="301"/>
    </location>
</feature>
<evidence type="ECO:0000256" key="1">
    <source>
        <dbReference type="ARBA" id="ARBA00022857"/>
    </source>
</evidence>
<dbReference type="OrthoDB" id="298012at2759"/>
<keyword evidence="3" id="KW-0520">NAD</keyword>
<protein>
    <recommendedName>
        <fullName evidence="4">glyoxylate reductase (NADP(+))</fullName>
        <ecNumber evidence="4">1.1.1.79</ecNumber>
    </recommendedName>
</protein>
<dbReference type="AlphaFoldDB" id="A0A2C9VT46"/>
<dbReference type="Pfam" id="PF02826">
    <property type="entry name" value="2-Hacid_dh_C"/>
    <property type="match status" value="1"/>
</dbReference>
<dbReference type="EMBL" id="CM004391">
    <property type="protein sequence ID" value="OAY49271.1"/>
    <property type="molecule type" value="Genomic_DNA"/>
</dbReference>
<keyword evidence="2 5" id="KW-0560">Oxidoreductase</keyword>
<dbReference type="STRING" id="3983.A0A2C9VT46"/>
<dbReference type="InterPro" id="IPR006140">
    <property type="entry name" value="D-isomer_DH_NAD-bd"/>
</dbReference>
<dbReference type="Gene3D" id="3.40.50.720">
    <property type="entry name" value="NAD(P)-binding Rossmann-like Domain"/>
    <property type="match status" value="2"/>
</dbReference>
<proteinExistence type="inferred from homology"/>
<dbReference type="PANTHER" id="PTHR10996">
    <property type="entry name" value="2-HYDROXYACID DEHYDROGENASE-RELATED"/>
    <property type="match status" value="1"/>
</dbReference>
<dbReference type="Proteomes" id="UP000091857">
    <property type="component" value="Chromosome 5"/>
</dbReference>
<keyword evidence="9" id="KW-1185">Reference proteome</keyword>
<dbReference type="EC" id="1.1.1.79" evidence="4"/>
<dbReference type="Gramene" id="Manes.05G042600.3.v8.1">
    <property type="protein sequence ID" value="Manes.05G042600.3.v8.1.CDS"/>
    <property type="gene ID" value="Manes.05G042600.v8.1"/>
</dbReference>
<sequence>MASTDPQEPVQIQDSPLPKVLLLKKPPAFFIIGEQPFTSTKFHYLKAYESPLPLDQFLATHALSIQAILSSAIAPLTVDILQLLPAVRVVVTTSAGLNHLDLPECRRRGITIANTGSIYSADVADLAVGLLIDVFRKISAGNRYVKQGLWPIRGDYPLGSKLAGKRVGIVGLGNIGYEVAKRLEAFACCISYNSRKKKPFVSYPFYENVCELAANSDALIICCGLTDQTHHMINKEVLLALGKTGVIVNIGRGPIIDEKEMVRCLVEGEIAGAGLDVFENEPDVPKELFELDNVVLSPHCAVFTHESLKALSELVVGNLEAFFSNKPLLSEYVDE</sequence>
<dbReference type="GO" id="GO:0030267">
    <property type="term" value="F:glyoxylate reductase (NADPH) activity"/>
    <property type="evidence" value="ECO:0000318"/>
    <property type="project" value="GO_Central"/>
</dbReference>
<dbReference type="Gramene" id="Manes.05G042600.4.v8.1">
    <property type="protein sequence ID" value="Manes.05G042600.4.v8.1.CDS"/>
    <property type="gene ID" value="Manes.05G042600.v8.1"/>
</dbReference>
<organism evidence="8 9">
    <name type="scientific">Manihot esculenta</name>
    <name type="common">Cassava</name>
    <name type="synonym">Jatropha manihot</name>
    <dbReference type="NCBI Taxonomy" id="3983"/>
    <lineage>
        <taxon>Eukaryota</taxon>
        <taxon>Viridiplantae</taxon>
        <taxon>Streptophyta</taxon>
        <taxon>Embryophyta</taxon>
        <taxon>Tracheophyta</taxon>
        <taxon>Spermatophyta</taxon>
        <taxon>Magnoliopsida</taxon>
        <taxon>eudicotyledons</taxon>
        <taxon>Gunneridae</taxon>
        <taxon>Pentapetalae</taxon>
        <taxon>rosids</taxon>
        <taxon>fabids</taxon>
        <taxon>Malpighiales</taxon>
        <taxon>Euphorbiaceae</taxon>
        <taxon>Crotonoideae</taxon>
        <taxon>Manihoteae</taxon>
        <taxon>Manihot</taxon>
    </lineage>
</organism>
<dbReference type="Pfam" id="PF00389">
    <property type="entry name" value="2-Hacid_dh"/>
    <property type="match status" value="1"/>
</dbReference>
<comment type="caution">
    <text evidence="8">The sequence shown here is derived from an EMBL/GenBank/DDBJ whole genome shotgun (WGS) entry which is preliminary data.</text>
</comment>
<dbReference type="FunFam" id="3.40.50.720:FF:000213">
    <property type="entry name" value="Putative 2-hydroxyacid dehydrogenase"/>
    <property type="match status" value="1"/>
</dbReference>